<dbReference type="Proteomes" id="UP001216638">
    <property type="component" value="Chromosome 1"/>
</dbReference>
<dbReference type="Pfam" id="PF07574">
    <property type="entry name" value="SMC_Nse1"/>
    <property type="match status" value="1"/>
</dbReference>
<dbReference type="Gene3D" id="3.90.1150.220">
    <property type="match status" value="1"/>
</dbReference>
<keyword evidence="11 15" id="KW-0862">Zinc</keyword>
<comment type="catalytic activity">
    <reaction evidence="1 15">
        <text>S-ubiquitinyl-[E2 ubiquitin-conjugating enzyme]-L-cysteine + [acceptor protein]-L-lysine = [E2 ubiquitin-conjugating enzyme]-L-cysteine + N(6)-ubiquitinyl-[acceptor protein]-L-lysine.</text>
        <dbReference type="EC" id="2.3.2.27"/>
    </reaction>
</comment>
<keyword evidence="9 15" id="KW-0863">Zinc-finger</keyword>
<evidence type="ECO:0000256" key="14">
    <source>
        <dbReference type="ARBA" id="ARBA00023242"/>
    </source>
</evidence>
<dbReference type="EC" id="2.3.2.27" evidence="4 15"/>
<comment type="subcellular location">
    <subcellularLocation>
        <location evidence="2 15">Nucleus</location>
    </subcellularLocation>
</comment>
<evidence type="ECO:0000259" key="16">
    <source>
        <dbReference type="Pfam" id="PF08746"/>
    </source>
</evidence>
<evidence type="ECO:0000313" key="17">
    <source>
        <dbReference type="EMBL" id="WFC94712.1"/>
    </source>
</evidence>
<keyword evidence="13 15" id="KW-0234">DNA repair</keyword>
<gene>
    <name evidence="17" type="ORF">MBRA1_001346</name>
</gene>
<dbReference type="InterPro" id="IPR011513">
    <property type="entry name" value="Nse1"/>
</dbReference>
<keyword evidence="6 15" id="KW-0808">Transferase</keyword>
<keyword evidence="12 15" id="KW-0233">DNA recombination</keyword>
<accession>A0AAF0IN87</accession>
<dbReference type="Gene3D" id="1.10.10.10">
    <property type="entry name" value="Winged helix-like DNA-binding domain superfamily/Winged helix DNA-binding domain"/>
    <property type="match status" value="1"/>
</dbReference>
<dbReference type="EMBL" id="CP119951">
    <property type="protein sequence ID" value="WFC94712.1"/>
    <property type="molecule type" value="Genomic_DNA"/>
</dbReference>
<sequence>MVVRAALVQALLARRVVPFRDAAALHARLAAACGEPDDLDATLAALHTDLARLGLEVRTCHDQRTGDASLVLVNTKADALAELATPYTAIELAYIKSVIAALLRTAPRFALPSTAALQLAAPAQLTKRAAADLLTNLEERGWMHLSRTTGSYTLTLRALHELDTYLRHEAEDEVLECVACHALVTLGEQCASAGCRAALHTACRAWRTAEAGRACPQCGAPWQGTPVGD</sequence>
<evidence type="ECO:0000256" key="6">
    <source>
        <dbReference type="ARBA" id="ARBA00022679"/>
    </source>
</evidence>
<dbReference type="InterPro" id="IPR013083">
    <property type="entry name" value="Znf_RING/FYVE/PHD"/>
</dbReference>
<comment type="function">
    <text evidence="15">Acts in a DNA repair pathway for removal of UV-induced DNA damage that is distinct from classical nucleotide excision repair and in repair of ionizing radiation damage. Functions in homologous recombination repair of DNA double strand breaks and in recovery of stalled replication forks.</text>
</comment>
<evidence type="ECO:0000256" key="4">
    <source>
        <dbReference type="ARBA" id="ARBA00012483"/>
    </source>
</evidence>
<evidence type="ECO:0000256" key="15">
    <source>
        <dbReference type="RuleBase" id="RU368018"/>
    </source>
</evidence>
<dbReference type="Pfam" id="PF08746">
    <property type="entry name" value="zf-RING-like"/>
    <property type="match status" value="1"/>
</dbReference>
<dbReference type="PANTHER" id="PTHR20973:SF0">
    <property type="entry name" value="NON-STRUCTURAL MAINTENANCE OF CHROMOSOMES ELEMENT 1 HOMOLOG"/>
    <property type="match status" value="1"/>
</dbReference>
<comment type="subunit">
    <text evidence="15">Component of the Smc5-Smc6 complex.</text>
</comment>
<dbReference type="GO" id="GO:0005634">
    <property type="term" value="C:nucleus"/>
    <property type="evidence" value="ECO:0007669"/>
    <property type="project" value="UniProtKB-SubCell"/>
</dbReference>
<dbReference type="GO" id="GO:0008270">
    <property type="term" value="F:zinc ion binding"/>
    <property type="evidence" value="ECO:0007669"/>
    <property type="project" value="UniProtKB-KW"/>
</dbReference>
<keyword evidence="8 15" id="KW-0227">DNA damage</keyword>
<keyword evidence="7 15" id="KW-0479">Metal-binding</keyword>
<evidence type="ECO:0000256" key="10">
    <source>
        <dbReference type="ARBA" id="ARBA00022786"/>
    </source>
</evidence>
<comment type="similarity">
    <text evidence="3 15">Belongs to the NSE1 family.</text>
</comment>
<evidence type="ECO:0000313" key="18">
    <source>
        <dbReference type="Proteomes" id="UP001216638"/>
    </source>
</evidence>
<dbReference type="InterPro" id="IPR014857">
    <property type="entry name" value="Nse1_RING_C4HC3-type"/>
</dbReference>
<dbReference type="AlphaFoldDB" id="A0AAF0IN87"/>
<organism evidence="17 18">
    <name type="scientific">Malassezia brasiliensis</name>
    <dbReference type="NCBI Taxonomy" id="1821822"/>
    <lineage>
        <taxon>Eukaryota</taxon>
        <taxon>Fungi</taxon>
        <taxon>Dikarya</taxon>
        <taxon>Basidiomycota</taxon>
        <taxon>Ustilaginomycotina</taxon>
        <taxon>Malasseziomycetes</taxon>
        <taxon>Malasseziales</taxon>
        <taxon>Malasseziaceae</taxon>
        <taxon>Malassezia</taxon>
    </lineage>
</organism>
<evidence type="ECO:0000256" key="2">
    <source>
        <dbReference type="ARBA" id="ARBA00004123"/>
    </source>
</evidence>
<evidence type="ECO:0000256" key="12">
    <source>
        <dbReference type="ARBA" id="ARBA00023172"/>
    </source>
</evidence>
<dbReference type="Gene3D" id="3.30.40.10">
    <property type="entry name" value="Zinc/RING finger domain, C3HC4 (zinc finger)"/>
    <property type="match status" value="1"/>
</dbReference>
<dbReference type="GO" id="GO:0000724">
    <property type="term" value="P:double-strand break repair via homologous recombination"/>
    <property type="evidence" value="ECO:0007669"/>
    <property type="project" value="TreeGrafter"/>
</dbReference>
<evidence type="ECO:0000256" key="5">
    <source>
        <dbReference type="ARBA" id="ARBA00019422"/>
    </source>
</evidence>
<reference evidence="17" key="1">
    <citation type="submission" date="2023-03" db="EMBL/GenBank/DDBJ databases">
        <title>Mating type loci evolution in Malassezia.</title>
        <authorList>
            <person name="Coelho M.A."/>
        </authorList>
    </citation>
    <scope>NUCLEOTIDE SEQUENCE</scope>
    <source>
        <strain evidence="17">CBS 14135</strain>
    </source>
</reference>
<evidence type="ECO:0000256" key="9">
    <source>
        <dbReference type="ARBA" id="ARBA00022771"/>
    </source>
</evidence>
<dbReference type="GO" id="GO:0061630">
    <property type="term" value="F:ubiquitin protein ligase activity"/>
    <property type="evidence" value="ECO:0007669"/>
    <property type="project" value="UniProtKB-EC"/>
</dbReference>
<dbReference type="InterPro" id="IPR036388">
    <property type="entry name" value="WH-like_DNA-bd_sf"/>
</dbReference>
<evidence type="ECO:0000256" key="11">
    <source>
        <dbReference type="ARBA" id="ARBA00022833"/>
    </source>
</evidence>
<keyword evidence="14 15" id="KW-0539">Nucleus</keyword>
<evidence type="ECO:0000256" key="3">
    <source>
        <dbReference type="ARBA" id="ARBA00010258"/>
    </source>
</evidence>
<dbReference type="PANTHER" id="PTHR20973">
    <property type="entry name" value="NON-SMC ELEMENT 1-RELATED"/>
    <property type="match status" value="1"/>
</dbReference>
<evidence type="ECO:0000256" key="1">
    <source>
        <dbReference type="ARBA" id="ARBA00000900"/>
    </source>
</evidence>
<evidence type="ECO:0000256" key="7">
    <source>
        <dbReference type="ARBA" id="ARBA00022723"/>
    </source>
</evidence>
<protein>
    <recommendedName>
        <fullName evidence="5 15">Non-structural maintenance of chromosomes element 1 homolog</fullName>
        <ecNumber evidence="4 15">2.3.2.27</ecNumber>
    </recommendedName>
</protein>
<feature type="domain" description="Non-structural maintenance of chromosomes element 1 RING C4HC3-type" evidence="16">
    <location>
        <begin position="177"/>
        <end position="218"/>
    </location>
</feature>
<proteinExistence type="inferred from homology"/>
<keyword evidence="10 15" id="KW-0833">Ubl conjugation pathway</keyword>
<name>A0AAF0IN87_9BASI</name>
<evidence type="ECO:0000256" key="8">
    <source>
        <dbReference type="ARBA" id="ARBA00022763"/>
    </source>
</evidence>
<evidence type="ECO:0000256" key="13">
    <source>
        <dbReference type="ARBA" id="ARBA00023204"/>
    </source>
</evidence>
<dbReference type="GO" id="GO:0030915">
    <property type="term" value="C:Smc5-Smc6 complex"/>
    <property type="evidence" value="ECO:0007669"/>
    <property type="project" value="UniProtKB-UniRule"/>
</dbReference>
<keyword evidence="18" id="KW-1185">Reference proteome</keyword>